<organism evidence="2 3">
    <name type="scientific">Paenibacillus montanisoli</name>
    <dbReference type="NCBI Taxonomy" id="2081970"/>
    <lineage>
        <taxon>Bacteria</taxon>
        <taxon>Bacillati</taxon>
        <taxon>Bacillota</taxon>
        <taxon>Bacilli</taxon>
        <taxon>Bacillales</taxon>
        <taxon>Paenibacillaceae</taxon>
        <taxon>Paenibacillus</taxon>
    </lineage>
</organism>
<dbReference type="OrthoDB" id="2405115at2"/>
<feature type="coiled-coil region" evidence="1">
    <location>
        <begin position="38"/>
        <end position="72"/>
    </location>
</feature>
<protein>
    <submittedName>
        <fullName evidence="2">Gas vesicle protein GvpG</fullName>
    </submittedName>
</protein>
<gene>
    <name evidence="2" type="ORF">DL346_17550</name>
</gene>
<accession>A0A328U2S0</accession>
<reference evidence="2 3" key="1">
    <citation type="submission" date="2018-06" db="EMBL/GenBank/DDBJ databases">
        <title>Paenibacillus montanisoli sp. nov., isolated from mountain area soil.</title>
        <authorList>
            <person name="Wu M."/>
        </authorList>
    </citation>
    <scope>NUCLEOTIDE SEQUENCE [LARGE SCALE GENOMIC DNA]</scope>
    <source>
        <strain evidence="2 3">RA17</strain>
    </source>
</reference>
<keyword evidence="3" id="KW-1185">Reference proteome</keyword>
<dbReference type="InterPro" id="IPR007804">
    <property type="entry name" value="GvpG"/>
</dbReference>
<dbReference type="AlphaFoldDB" id="A0A328U2S0"/>
<evidence type="ECO:0000256" key="1">
    <source>
        <dbReference type="SAM" id="Coils"/>
    </source>
</evidence>
<evidence type="ECO:0000313" key="3">
    <source>
        <dbReference type="Proteomes" id="UP000249260"/>
    </source>
</evidence>
<sequence length="85" mass="10071">MIHKLFTFPFHALVKLGEKIAEEVDRELYDLGSIQKHLLQLELQLEFEDISIEEYEQKEAELLRRYAIAKAREQAALYSFAEEED</sequence>
<dbReference type="Pfam" id="PF05120">
    <property type="entry name" value="GvpG"/>
    <property type="match status" value="1"/>
</dbReference>
<name>A0A328U2S0_9BACL</name>
<comment type="caution">
    <text evidence="2">The sequence shown here is derived from an EMBL/GenBank/DDBJ whole genome shotgun (WGS) entry which is preliminary data.</text>
</comment>
<dbReference type="RefSeq" id="WP_112883449.1">
    <property type="nucleotide sequence ID" value="NZ_QLUW01000003.1"/>
</dbReference>
<dbReference type="EMBL" id="QLUW01000003">
    <property type="protein sequence ID" value="RAP75185.1"/>
    <property type="molecule type" value="Genomic_DNA"/>
</dbReference>
<evidence type="ECO:0000313" key="2">
    <source>
        <dbReference type="EMBL" id="RAP75185.1"/>
    </source>
</evidence>
<keyword evidence="1" id="KW-0175">Coiled coil</keyword>
<proteinExistence type="predicted"/>
<dbReference type="Proteomes" id="UP000249260">
    <property type="component" value="Unassembled WGS sequence"/>
</dbReference>